<organism evidence="5 6">
    <name type="scientific">Brucella anthropi (strain ATCC 49188 / DSM 6882 / CCUG 24695 / JCM 21032 / LMG 3331 / NBRC 15819 / NCTC 12168 / Alc 37)</name>
    <name type="common">Ochrobactrum anthropi</name>
    <dbReference type="NCBI Taxonomy" id="439375"/>
    <lineage>
        <taxon>Bacteria</taxon>
        <taxon>Pseudomonadati</taxon>
        <taxon>Pseudomonadota</taxon>
        <taxon>Alphaproteobacteria</taxon>
        <taxon>Hyphomicrobiales</taxon>
        <taxon>Brucellaceae</taxon>
        <taxon>Brucella/Ochrobactrum group</taxon>
        <taxon>Brucella</taxon>
    </lineage>
</organism>
<dbReference type="InterPro" id="IPR008920">
    <property type="entry name" value="TF_FadR/GntR_C"/>
</dbReference>
<dbReference type="Proteomes" id="UP000002301">
    <property type="component" value="Plasmid pOANT01"/>
</dbReference>
<dbReference type="Pfam" id="PF07729">
    <property type="entry name" value="FCD"/>
    <property type="match status" value="1"/>
</dbReference>
<dbReference type="PANTHER" id="PTHR43537:SF5">
    <property type="entry name" value="UXU OPERON TRANSCRIPTIONAL REGULATOR"/>
    <property type="match status" value="1"/>
</dbReference>
<keyword evidence="2" id="KW-0238">DNA-binding</keyword>
<evidence type="ECO:0000256" key="3">
    <source>
        <dbReference type="ARBA" id="ARBA00023163"/>
    </source>
</evidence>
<feature type="domain" description="HTH gntR-type" evidence="4">
    <location>
        <begin position="12"/>
        <end position="79"/>
    </location>
</feature>
<evidence type="ECO:0000313" key="6">
    <source>
        <dbReference type="Proteomes" id="UP000002301"/>
    </source>
</evidence>
<dbReference type="PROSITE" id="PS50949">
    <property type="entry name" value="HTH_GNTR"/>
    <property type="match status" value="1"/>
</dbReference>
<dbReference type="Gene3D" id="1.10.10.10">
    <property type="entry name" value="Winged helix-like DNA-binding domain superfamily/Winged helix DNA-binding domain"/>
    <property type="match status" value="1"/>
</dbReference>
<dbReference type="GO" id="GO:0003677">
    <property type="term" value="F:DNA binding"/>
    <property type="evidence" value="ECO:0007669"/>
    <property type="project" value="UniProtKB-KW"/>
</dbReference>
<keyword evidence="1" id="KW-0805">Transcription regulation</keyword>
<accession>A6X7S3</accession>
<geneLocation type="plasmid" evidence="5 6">
    <name>pOANT01</name>
</geneLocation>
<evidence type="ECO:0000259" key="4">
    <source>
        <dbReference type="PROSITE" id="PS50949"/>
    </source>
</evidence>
<proteinExistence type="predicted"/>
<evidence type="ECO:0000256" key="2">
    <source>
        <dbReference type="ARBA" id="ARBA00023125"/>
    </source>
</evidence>
<dbReference type="PANTHER" id="PTHR43537">
    <property type="entry name" value="TRANSCRIPTIONAL REGULATOR, GNTR FAMILY"/>
    <property type="match status" value="1"/>
</dbReference>
<dbReference type="InterPro" id="IPR000524">
    <property type="entry name" value="Tscrpt_reg_HTH_GntR"/>
</dbReference>
<dbReference type="InterPro" id="IPR036390">
    <property type="entry name" value="WH_DNA-bd_sf"/>
</dbReference>
<reference evidence="5 6" key="1">
    <citation type="journal article" date="2011" name="J. Bacteriol.">
        <title>Genome of Ochrobactrum anthropi ATCC 49188 T, a versatile opportunistic pathogen and symbiont of several eukaryotic hosts.</title>
        <authorList>
            <person name="Chain P.S."/>
            <person name="Lang D.M."/>
            <person name="Comerci D.J."/>
            <person name="Malfatti S.A."/>
            <person name="Vergez L.M."/>
            <person name="Shin M."/>
            <person name="Ugalde R.A."/>
            <person name="Garcia E."/>
            <person name="Tolmasky M.E."/>
        </authorList>
    </citation>
    <scope>NUCLEOTIDE SEQUENCE [LARGE SCALE GENOMIC DNA]</scope>
    <source>
        <strain evidence="6">ATCC 49188 / DSM 6882 / CCUG 24695 / JCM 21032 / LMG 3331 / NBRC 15819 / NCTC 12168 / Alc 37</strain>
    </source>
</reference>
<protein>
    <submittedName>
        <fullName evidence="5">Transcriptional regulator, GntR family</fullName>
    </submittedName>
</protein>
<dbReference type="InterPro" id="IPR036388">
    <property type="entry name" value="WH-like_DNA-bd_sf"/>
</dbReference>
<dbReference type="InterPro" id="IPR011711">
    <property type="entry name" value="GntR_C"/>
</dbReference>
<dbReference type="HOGENOM" id="CLU_017584_5_5_5"/>
<sequence>MTQMKLPKIEKMPADVRALGVLRSQIVDGSIRPGSRLTEVQLSEGMGLSRATVRTALHQLGKEGLVSLVPYTGWTVVELTHQDVWELYTLRGAIERLAAQFAATNADNEAMSRIEAAFDRLKNTVTESSETIAEADFGFHKSIIDESGHSRLKQQYKLIEQQIRVFIRSSNLLIEDPLEIIVQHEPIWNAIRERDSVLAGTLAEQHNITEGQKLTGSLSRPDGD</sequence>
<dbReference type="GO" id="GO:0003700">
    <property type="term" value="F:DNA-binding transcription factor activity"/>
    <property type="evidence" value="ECO:0007669"/>
    <property type="project" value="InterPro"/>
</dbReference>
<dbReference type="Pfam" id="PF00392">
    <property type="entry name" value="GntR"/>
    <property type="match status" value="1"/>
</dbReference>
<evidence type="ECO:0000313" key="5">
    <source>
        <dbReference type="EMBL" id="ABS17277.1"/>
    </source>
</evidence>
<dbReference type="PRINTS" id="PR00035">
    <property type="entry name" value="HTHGNTR"/>
</dbReference>
<dbReference type="KEGG" id="oan:Oant_4590"/>
<evidence type="ECO:0000256" key="1">
    <source>
        <dbReference type="ARBA" id="ARBA00023015"/>
    </source>
</evidence>
<keyword evidence="5" id="KW-0614">Plasmid</keyword>
<dbReference type="SMART" id="SM00895">
    <property type="entry name" value="FCD"/>
    <property type="match status" value="1"/>
</dbReference>
<keyword evidence="3" id="KW-0804">Transcription</keyword>
<dbReference type="SMART" id="SM00345">
    <property type="entry name" value="HTH_GNTR"/>
    <property type="match status" value="1"/>
</dbReference>
<dbReference type="SUPFAM" id="SSF48008">
    <property type="entry name" value="GntR ligand-binding domain-like"/>
    <property type="match status" value="1"/>
</dbReference>
<dbReference type="SUPFAM" id="SSF46785">
    <property type="entry name" value="Winged helix' DNA-binding domain"/>
    <property type="match status" value="1"/>
</dbReference>
<dbReference type="EMBL" id="CP000760">
    <property type="protein sequence ID" value="ABS17277.1"/>
    <property type="molecule type" value="Genomic_DNA"/>
</dbReference>
<dbReference type="Gene3D" id="1.20.120.530">
    <property type="entry name" value="GntR ligand-binding domain-like"/>
    <property type="match status" value="1"/>
</dbReference>
<keyword evidence="6" id="KW-1185">Reference proteome</keyword>
<dbReference type="AlphaFoldDB" id="A6X7S3"/>
<gene>
    <name evidence="5" type="ordered locus">Oant_4590</name>
</gene>
<dbReference type="PATRIC" id="fig|439375.7.peg.4761"/>
<name>A6X7S3_BRUA4</name>